<sequence length="189" mass="21010">MTASPQRIALISSAVPPVEGGYRFVVEGLEEELRARGHLVETIYVPSSDDPETVLDQMLAFQMIELESHFDLVVTFRAPSHMVRHSRKICWFIHHQRMFYDLWGDPQHSSLPDNAQYRGLRDAVRAADTAALAGARRLFANSQAAADGLKTFNGLDSEVLYPPVAAPEPERRIAESGIGWDAVIGRLLA</sequence>
<keyword evidence="2" id="KW-1185">Reference proteome</keyword>
<name>A0A370L819_9HYPH</name>
<gene>
    <name evidence="1" type="ORF">DWE98_10830</name>
</gene>
<accession>A0A370L819</accession>
<dbReference type="AlphaFoldDB" id="A0A370L819"/>
<evidence type="ECO:0008006" key="3">
    <source>
        <dbReference type="Google" id="ProtNLM"/>
    </source>
</evidence>
<reference evidence="2" key="1">
    <citation type="submission" date="2018-07" db="EMBL/GenBank/DDBJ databases">
        <authorList>
            <person name="Safronova V.I."/>
            <person name="Chirak E.R."/>
            <person name="Sazanova A.L."/>
        </authorList>
    </citation>
    <scope>NUCLEOTIDE SEQUENCE [LARGE SCALE GENOMIC DNA]</scope>
    <source>
        <strain evidence="2">RCAM04685</strain>
    </source>
</reference>
<dbReference type="EMBL" id="QQTP01000004">
    <property type="protein sequence ID" value="RDJ26308.1"/>
    <property type="molecule type" value="Genomic_DNA"/>
</dbReference>
<protein>
    <recommendedName>
        <fullName evidence="3">Glycosyl transferase family 1</fullName>
    </recommendedName>
</protein>
<dbReference type="OrthoDB" id="9801573at2"/>
<proteinExistence type="predicted"/>
<comment type="caution">
    <text evidence="1">The sequence shown here is derived from an EMBL/GenBank/DDBJ whole genome shotgun (WGS) entry which is preliminary data.</text>
</comment>
<dbReference type="RefSeq" id="WP_114829250.1">
    <property type="nucleotide sequence ID" value="NZ_QQTO01000022.1"/>
</dbReference>
<dbReference type="Proteomes" id="UP000255207">
    <property type="component" value="Unassembled WGS sequence"/>
</dbReference>
<evidence type="ECO:0000313" key="2">
    <source>
        <dbReference type="Proteomes" id="UP000255207"/>
    </source>
</evidence>
<dbReference type="SUPFAM" id="SSF53756">
    <property type="entry name" value="UDP-Glycosyltransferase/glycogen phosphorylase"/>
    <property type="match status" value="1"/>
</dbReference>
<organism evidence="1 2">
    <name type="scientific">Bosea caraganae</name>
    <dbReference type="NCBI Taxonomy" id="2763117"/>
    <lineage>
        <taxon>Bacteria</taxon>
        <taxon>Pseudomonadati</taxon>
        <taxon>Pseudomonadota</taxon>
        <taxon>Alphaproteobacteria</taxon>
        <taxon>Hyphomicrobiales</taxon>
        <taxon>Boseaceae</taxon>
        <taxon>Bosea</taxon>
    </lineage>
</organism>
<dbReference type="Gene3D" id="3.40.50.2000">
    <property type="entry name" value="Glycogen Phosphorylase B"/>
    <property type="match status" value="1"/>
</dbReference>
<evidence type="ECO:0000313" key="1">
    <source>
        <dbReference type="EMBL" id="RDJ26308.1"/>
    </source>
</evidence>